<feature type="compositionally biased region" description="Polar residues" evidence="1">
    <location>
        <begin position="129"/>
        <end position="146"/>
    </location>
</feature>
<dbReference type="EMBL" id="JPPY01000103">
    <property type="protein sequence ID" value="KND34699.1"/>
    <property type="molecule type" value="Genomic_DNA"/>
</dbReference>
<accession>A0A0L0KAK9</accession>
<organism evidence="3 4">
    <name type="scientific">Streptomyces acidiscabies</name>
    <dbReference type="NCBI Taxonomy" id="42234"/>
    <lineage>
        <taxon>Bacteria</taxon>
        <taxon>Bacillati</taxon>
        <taxon>Actinomycetota</taxon>
        <taxon>Actinomycetes</taxon>
        <taxon>Kitasatosporales</taxon>
        <taxon>Streptomycetaceae</taxon>
        <taxon>Streptomyces</taxon>
    </lineage>
</organism>
<evidence type="ECO:0000256" key="2">
    <source>
        <dbReference type="SAM" id="Phobius"/>
    </source>
</evidence>
<dbReference type="AlphaFoldDB" id="A0A0L0KAK9"/>
<keyword evidence="2" id="KW-0472">Membrane</keyword>
<evidence type="ECO:0000313" key="4">
    <source>
        <dbReference type="Proteomes" id="UP000037151"/>
    </source>
</evidence>
<dbReference type="PATRIC" id="fig|42234.21.peg.3162"/>
<feature type="region of interest" description="Disordered" evidence="1">
    <location>
        <begin position="121"/>
        <end position="160"/>
    </location>
</feature>
<evidence type="ECO:0000256" key="1">
    <source>
        <dbReference type="SAM" id="MobiDB-lite"/>
    </source>
</evidence>
<protein>
    <submittedName>
        <fullName evidence="3">Uncharacterized protein</fullName>
    </submittedName>
</protein>
<sequence>MALFLFVPDEDVDFGHHWMNWASAALTALFLLALLFLSVLYVAFRSPRGRVVLTEDDENRLRALLDRHGERDSLGYFALRRDKAAVFSPSGKGELPRIAPACGRAEGFVTTPGLPALFRRRSRAASRPHANSSTTFTAKATYSTPSEGHHPHPAPSSRTTVGTVAITNGHSDTSSRTAARTPWWVWSPRKAIRCAYPCATADATAVIRSHWALLSRSPGAVSPCPVSAATIELASTAPYTPPNSTWGRAN</sequence>
<feature type="transmembrane region" description="Helical" evidence="2">
    <location>
        <begin position="20"/>
        <end position="44"/>
    </location>
</feature>
<proteinExistence type="predicted"/>
<gene>
    <name evidence="3" type="ORF">IQ63_15360</name>
</gene>
<comment type="caution">
    <text evidence="3">The sequence shown here is derived from an EMBL/GenBank/DDBJ whole genome shotgun (WGS) entry which is preliminary data.</text>
</comment>
<reference evidence="4" key="1">
    <citation type="submission" date="2014-07" db="EMBL/GenBank/DDBJ databases">
        <title>Genome sequencing of plant-pathogenic Streptomyces species.</title>
        <authorList>
            <person name="Harrison J."/>
            <person name="Sapp M."/>
            <person name="Thwaites R."/>
            <person name="Studholme D.J."/>
        </authorList>
    </citation>
    <scope>NUCLEOTIDE SEQUENCE [LARGE SCALE GENOMIC DNA]</scope>
    <source>
        <strain evidence="4">NCPPB 4445</strain>
    </source>
</reference>
<dbReference type="Proteomes" id="UP000037151">
    <property type="component" value="Unassembled WGS sequence"/>
</dbReference>
<name>A0A0L0KAK9_9ACTN</name>
<keyword evidence="2" id="KW-1133">Transmembrane helix</keyword>
<evidence type="ECO:0000313" key="3">
    <source>
        <dbReference type="EMBL" id="KND34699.1"/>
    </source>
</evidence>
<keyword evidence="2" id="KW-0812">Transmembrane</keyword>